<dbReference type="InterPro" id="IPR028098">
    <property type="entry name" value="Glyco_trans_4-like_N"/>
</dbReference>
<sequence>MKIVQVVGTMNRGGAETMIMNVFYYLKEKHQFVFLINKKKGDTAIGDYDELIRCYGGEIHYIDAMWDVGLRRYLSEFKSIMQKIGQVDVVHSHLNSKGGVIAKAAYMSGIPKVIVHSHAVLKFDGPLLFKLRSYTELLYQKILINRYATDFCACSPKAMDSLFNRENRESKRAFVVNNALILEKCVEYDKAKANEYEKKWRTSGDIKVLGCVGRIAKVKNTLFLIECLHQLHLQDYPAVLVLVGSKQERDYADRVFETINSYNLQNYVFYMNSVADVQNVYPAFDLFLGASLREGLGMVAIEAQAAGVPCMLSVGFPETSDIGMGLVQFHNGFNASIWAKAIINSSMKKIQDRVMIRDALRLSGYDMRLEAEKLEQVYIGVTQDAG</sequence>
<dbReference type="Proteomes" id="UP000192738">
    <property type="component" value="Unassembled WGS sequence"/>
</dbReference>
<reference evidence="3 4" key="1">
    <citation type="submission" date="2017-04" db="EMBL/GenBank/DDBJ databases">
        <authorList>
            <person name="Afonso C.L."/>
            <person name="Miller P.J."/>
            <person name="Scott M.A."/>
            <person name="Spackman E."/>
            <person name="Goraichik I."/>
            <person name="Dimitrov K.M."/>
            <person name="Suarez D.L."/>
            <person name="Swayne D.E."/>
        </authorList>
    </citation>
    <scope>NUCLEOTIDE SEQUENCE [LARGE SCALE GENOMIC DNA]</scope>
    <source>
        <strain evidence="3 4">DSM 5090</strain>
    </source>
</reference>
<name>A0A1W2DLV8_9FIRM</name>
<dbReference type="SUPFAM" id="SSF53756">
    <property type="entry name" value="UDP-Glycosyltransferase/glycogen phosphorylase"/>
    <property type="match status" value="1"/>
</dbReference>
<dbReference type="EMBL" id="FWXI01000016">
    <property type="protein sequence ID" value="SMC98052.1"/>
    <property type="molecule type" value="Genomic_DNA"/>
</dbReference>
<dbReference type="OrthoDB" id="9804196at2"/>
<keyword evidence="3" id="KW-0808">Transferase</keyword>
<dbReference type="PANTHER" id="PTHR45947">
    <property type="entry name" value="SULFOQUINOVOSYL TRANSFERASE SQD2"/>
    <property type="match status" value="1"/>
</dbReference>
<dbReference type="Pfam" id="PF00534">
    <property type="entry name" value="Glycos_transf_1"/>
    <property type="match status" value="1"/>
</dbReference>
<gene>
    <name evidence="3" type="ORF">SAMN04488500_116103</name>
</gene>
<protein>
    <submittedName>
        <fullName evidence="3">Glycosyltransferase involved in cell wall bisynthesis</fullName>
    </submittedName>
</protein>
<dbReference type="STRING" id="112901.SAMN04488500_116103"/>
<dbReference type="GO" id="GO:0016757">
    <property type="term" value="F:glycosyltransferase activity"/>
    <property type="evidence" value="ECO:0007669"/>
    <property type="project" value="InterPro"/>
</dbReference>
<dbReference type="AlphaFoldDB" id="A0A1W2DLV8"/>
<feature type="domain" description="Glycosyl transferase family 1" evidence="1">
    <location>
        <begin position="195"/>
        <end position="314"/>
    </location>
</feature>
<evidence type="ECO:0000259" key="2">
    <source>
        <dbReference type="Pfam" id="PF13439"/>
    </source>
</evidence>
<dbReference type="PANTHER" id="PTHR45947:SF3">
    <property type="entry name" value="SULFOQUINOVOSYL TRANSFERASE SQD2"/>
    <property type="match status" value="1"/>
</dbReference>
<dbReference type="Pfam" id="PF13439">
    <property type="entry name" value="Glyco_transf_4"/>
    <property type="match status" value="1"/>
</dbReference>
<dbReference type="RefSeq" id="WP_084577151.1">
    <property type="nucleotide sequence ID" value="NZ_CP155572.1"/>
</dbReference>
<dbReference type="InterPro" id="IPR050194">
    <property type="entry name" value="Glycosyltransferase_grp1"/>
</dbReference>
<feature type="domain" description="Glycosyltransferase subfamily 4-like N-terminal" evidence="2">
    <location>
        <begin position="13"/>
        <end position="180"/>
    </location>
</feature>
<evidence type="ECO:0000313" key="3">
    <source>
        <dbReference type="EMBL" id="SMC98052.1"/>
    </source>
</evidence>
<accession>A0A1W2DLV8</accession>
<evidence type="ECO:0000259" key="1">
    <source>
        <dbReference type="Pfam" id="PF00534"/>
    </source>
</evidence>
<proteinExistence type="predicted"/>
<keyword evidence="4" id="KW-1185">Reference proteome</keyword>
<evidence type="ECO:0000313" key="4">
    <source>
        <dbReference type="Proteomes" id="UP000192738"/>
    </source>
</evidence>
<organism evidence="3 4">
    <name type="scientific">Sporomusa malonica</name>
    <dbReference type="NCBI Taxonomy" id="112901"/>
    <lineage>
        <taxon>Bacteria</taxon>
        <taxon>Bacillati</taxon>
        <taxon>Bacillota</taxon>
        <taxon>Negativicutes</taxon>
        <taxon>Selenomonadales</taxon>
        <taxon>Sporomusaceae</taxon>
        <taxon>Sporomusa</taxon>
    </lineage>
</organism>
<dbReference type="InterPro" id="IPR001296">
    <property type="entry name" value="Glyco_trans_1"/>
</dbReference>
<dbReference type="Gene3D" id="3.40.50.2000">
    <property type="entry name" value="Glycogen Phosphorylase B"/>
    <property type="match status" value="2"/>
</dbReference>